<gene>
    <name evidence="6" type="ORF">QCA50_013655</name>
</gene>
<protein>
    <recommendedName>
        <fullName evidence="5">MYND-type domain-containing protein</fullName>
    </recommendedName>
</protein>
<dbReference type="Gene3D" id="6.10.140.2220">
    <property type="match status" value="1"/>
</dbReference>
<evidence type="ECO:0000313" key="6">
    <source>
        <dbReference type="EMBL" id="KAK7683393.1"/>
    </source>
</evidence>
<keyword evidence="3" id="KW-0862">Zinc</keyword>
<reference evidence="6 7" key="1">
    <citation type="submission" date="2022-09" db="EMBL/GenBank/DDBJ databases">
        <authorList>
            <person name="Palmer J.M."/>
        </authorList>
    </citation>
    <scope>NUCLEOTIDE SEQUENCE [LARGE SCALE GENOMIC DNA]</scope>
    <source>
        <strain evidence="6 7">DSM 7382</strain>
    </source>
</reference>
<dbReference type="GO" id="GO:0008270">
    <property type="term" value="F:zinc ion binding"/>
    <property type="evidence" value="ECO:0007669"/>
    <property type="project" value="UniProtKB-KW"/>
</dbReference>
<evidence type="ECO:0000256" key="3">
    <source>
        <dbReference type="ARBA" id="ARBA00022833"/>
    </source>
</evidence>
<proteinExistence type="predicted"/>
<comment type="caution">
    <text evidence="6">The sequence shown here is derived from an EMBL/GenBank/DDBJ whole genome shotgun (WGS) entry which is preliminary data.</text>
</comment>
<evidence type="ECO:0000256" key="1">
    <source>
        <dbReference type="ARBA" id="ARBA00022723"/>
    </source>
</evidence>
<evidence type="ECO:0000256" key="2">
    <source>
        <dbReference type="ARBA" id="ARBA00022771"/>
    </source>
</evidence>
<accession>A0AAW0FNX5</accession>
<evidence type="ECO:0000259" key="5">
    <source>
        <dbReference type="PROSITE" id="PS50865"/>
    </source>
</evidence>
<evidence type="ECO:0000256" key="4">
    <source>
        <dbReference type="PROSITE-ProRule" id="PRU00134"/>
    </source>
</evidence>
<feature type="domain" description="MYND-type" evidence="5">
    <location>
        <begin position="474"/>
        <end position="515"/>
    </location>
</feature>
<sequence length="520" mass="59271">MFRPVLFPQVTNHRIQLETTLGHLKRTPSKVARELKKLHEECSPERFRAMSLIHDSIDGEFDLDDDFFHRLAESELPMILFAIACDSSNYDYPTYTDHHITYFEALFGCLRLCITRLRWFSSYSCKLHLASIMVGVEVMWKAIEQHRAKIIETPVNLNLKNNVSVALCDLLNVVRNYLSHGTGVGLDETGMALYAHAFCRVPSLSSADDGSLSTMLTVVAETNSRELVRRILIDEGQAQYLLSNLSEELRDNNSNMRLHYIVAILFMVTLLVAPEEMPQILKSSQPDFVTPIPPLIITLSVAVQWPLCRAEENTEPGTDILTLRHSLEIINLVVFEFGLTLGKEQHGVGIIRKMDLLPLYSTAIVSAETPEDVQTLERSAPILAKFIDLYNTPSTPHEIKEEIRNTMLCVFSTAFEAIEARTFLRNNNIGHLWMMLGECTKVCEIYSTRTVQLEKRDHLPGYNAYFKSCAWRGCLCSHKRPSHHMQVCKGCWVVHYCNKKCQESDWTHGEHSKVCRKPNA</sequence>
<organism evidence="6 7">
    <name type="scientific">Cerrena zonata</name>
    <dbReference type="NCBI Taxonomy" id="2478898"/>
    <lineage>
        <taxon>Eukaryota</taxon>
        <taxon>Fungi</taxon>
        <taxon>Dikarya</taxon>
        <taxon>Basidiomycota</taxon>
        <taxon>Agaricomycotina</taxon>
        <taxon>Agaricomycetes</taxon>
        <taxon>Polyporales</taxon>
        <taxon>Cerrenaceae</taxon>
        <taxon>Cerrena</taxon>
    </lineage>
</organism>
<dbReference type="InterPro" id="IPR002893">
    <property type="entry name" value="Znf_MYND"/>
</dbReference>
<evidence type="ECO:0000313" key="7">
    <source>
        <dbReference type="Proteomes" id="UP001385951"/>
    </source>
</evidence>
<dbReference type="SUPFAM" id="SSF144232">
    <property type="entry name" value="HIT/MYND zinc finger-like"/>
    <property type="match status" value="1"/>
</dbReference>
<dbReference type="Proteomes" id="UP001385951">
    <property type="component" value="Unassembled WGS sequence"/>
</dbReference>
<dbReference type="EMBL" id="JASBNA010000031">
    <property type="protein sequence ID" value="KAK7683393.1"/>
    <property type="molecule type" value="Genomic_DNA"/>
</dbReference>
<dbReference type="PROSITE" id="PS50865">
    <property type="entry name" value="ZF_MYND_2"/>
    <property type="match status" value="1"/>
</dbReference>
<keyword evidence="2 4" id="KW-0863">Zinc-finger</keyword>
<keyword evidence="7" id="KW-1185">Reference proteome</keyword>
<dbReference type="AlphaFoldDB" id="A0AAW0FNX5"/>
<keyword evidence="1" id="KW-0479">Metal-binding</keyword>
<name>A0AAW0FNX5_9APHY</name>